<evidence type="ECO:0000313" key="2">
    <source>
        <dbReference type="Proteomes" id="UP001281147"/>
    </source>
</evidence>
<evidence type="ECO:0000313" key="1">
    <source>
        <dbReference type="EMBL" id="KAK3723278.1"/>
    </source>
</evidence>
<proteinExistence type="predicted"/>
<protein>
    <submittedName>
        <fullName evidence="1">ATP synthase F0 subunit 8</fullName>
    </submittedName>
</protein>
<keyword evidence="2" id="KW-1185">Reference proteome</keyword>
<name>A0ACC3NUL1_9PEZI</name>
<gene>
    <name evidence="1" type="primary">atp8_1</name>
    <name evidence="1" type="ORF">LTR37_002001</name>
</gene>
<dbReference type="EMBL" id="JAUTXU010000010">
    <property type="protein sequence ID" value="KAK3723278.1"/>
    <property type="molecule type" value="Genomic_DNA"/>
</dbReference>
<dbReference type="Proteomes" id="UP001281147">
    <property type="component" value="Unassembled WGS sequence"/>
</dbReference>
<comment type="caution">
    <text evidence="1">The sequence shown here is derived from an EMBL/GenBank/DDBJ whole genome shotgun (WGS) entry which is preliminary data.</text>
</comment>
<organism evidence="1 2">
    <name type="scientific">Vermiconidia calcicola</name>
    <dbReference type="NCBI Taxonomy" id="1690605"/>
    <lineage>
        <taxon>Eukaryota</taxon>
        <taxon>Fungi</taxon>
        <taxon>Dikarya</taxon>
        <taxon>Ascomycota</taxon>
        <taxon>Pezizomycotina</taxon>
        <taxon>Dothideomycetes</taxon>
        <taxon>Dothideomycetidae</taxon>
        <taxon>Mycosphaerellales</taxon>
        <taxon>Extremaceae</taxon>
        <taxon>Vermiconidia</taxon>
    </lineage>
</organism>
<sequence>MNTQRALRAPLQMYARGIKPTAFRGAAIAPFSTKPTTTPQTQKQAPAKRSWFQAPPPPGMHMTPVKAAMPQLVPFYFVNEVAFAFTILPLLIYVFSKYILPSRMRVFAARLFTSKL</sequence>
<reference evidence="1" key="1">
    <citation type="submission" date="2023-07" db="EMBL/GenBank/DDBJ databases">
        <title>Black Yeasts Isolated from many extreme environments.</title>
        <authorList>
            <person name="Coleine C."/>
            <person name="Stajich J.E."/>
            <person name="Selbmann L."/>
        </authorList>
    </citation>
    <scope>NUCLEOTIDE SEQUENCE</scope>
    <source>
        <strain evidence="1">CCFEE 5714</strain>
    </source>
</reference>
<accession>A0ACC3NUL1</accession>